<dbReference type="EMBL" id="JBFOLJ010000002">
    <property type="protein sequence ID" value="KAL2553296.1"/>
    <property type="molecule type" value="Genomic_DNA"/>
</dbReference>
<comment type="caution">
    <text evidence="1">The sequence shown here is derived from an EMBL/GenBank/DDBJ whole genome shotgun (WGS) entry which is preliminary data.</text>
</comment>
<accession>A0ABD1WUM4</accession>
<sequence>MGPKPTFHHRGRYGDHLPDEVEYEEFVPQLDDYIPGQNADLNSYQLIGYKARREIVENKLRLLIKNGSIYNMPKVSIEWTQLLSHVSLIPTVINRQVQKDTSLIQTDKYLEAMKINNLKWSLACVFFFLMAQGGVCKFFESKNVDP</sequence>
<dbReference type="Proteomes" id="UP001604277">
    <property type="component" value="Unassembled WGS sequence"/>
</dbReference>
<organism evidence="1 2">
    <name type="scientific">Forsythia ovata</name>
    <dbReference type="NCBI Taxonomy" id="205694"/>
    <lineage>
        <taxon>Eukaryota</taxon>
        <taxon>Viridiplantae</taxon>
        <taxon>Streptophyta</taxon>
        <taxon>Embryophyta</taxon>
        <taxon>Tracheophyta</taxon>
        <taxon>Spermatophyta</taxon>
        <taxon>Magnoliopsida</taxon>
        <taxon>eudicotyledons</taxon>
        <taxon>Gunneridae</taxon>
        <taxon>Pentapetalae</taxon>
        <taxon>asterids</taxon>
        <taxon>lamiids</taxon>
        <taxon>Lamiales</taxon>
        <taxon>Oleaceae</taxon>
        <taxon>Forsythieae</taxon>
        <taxon>Forsythia</taxon>
    </lineage>
</organism>
<evidence type="ECO:0000313" key="2">
    <source>
        <dbReference type="Proteomes" id="UP001604277"/>
    </source>
</evidence>
<gene>
    <name evidence="1" type="ORF">Fot_06915</name>
</gene>
<protein>
    <submittedName>
        <fullName evidence="1">Uncharacterized protein</fullName>
    </submittedName>
</protein>
<keyword evidence="2" id="KW-1185">Reference proteome</keyword>
<name>A0ABD1WUM4_9LAMI</name>
<proteinExistence type="predicted"/>
<reference evidence="2" key="1">
    <citation type="submission" date="2024-07" db="EMBL/GenBank/DDBJ databases">
        <title>Two chromosome-level genome assemblies of Korean endemic species Abeliophyllum distichum and Forsythia ovata (Oleaceae).</title>
        <authorList>
            <person name="Jang H."/>
        </authorList>
    </citation>
    <scope>NUCLEOTIDE SEQUENCE [LARGE SCALE GENOMIC DNA]</scope>
</reference>
<dbReference type="AlphaFoldDB" id="A0ABD1WUM4"/>
<evidence type="ECO:0000313" key="1">
    <source>
        <dbReference type="EMBL" id="KAL2553296.1"/>
    </source>
</evidence>